<proteinExistence type="predicted"/>
<evidence type="ECO:0000256" key="3">
    <source>
        <dbReference type="ARBA" id="ARBA00022989"/>
    </source>
</evidence>
<dbReference type="SUPFAM" id="SSF48652">
    <property type="entry name" value="Tetraspanin"/>
    <property type="match status" value="1"/>
</dbReference>
<dbReference type="Proteomes" id="UP000245119">
    <property type="component" value="Linkage Group LG4"/>
</dbReference>
<accession>A0A2T7PGK0</accession>
<dbReference type="GO" id="GO:0005886">
    <property type="term" value="C:plasma membrane"/>
    <property type="evidence" value="ECO:0007669"/>
    <property type="project" value="TreeGrafter"/>
</dbReference>
<evidence type="ECO:0000256" key="2">
    <source>
        <dbReference type="ARBA" id="ARBA00022692"/>
    </source>
</evidence>
<reference evidence="6 7" key="1">
    <citation type="submission" date="2018-04" db="EMBL/GenBank/DDBJ databases">
        <title>The genome of golden apple snail Pomacea canaliculata provides insight into stress tolerance and invasive adaptation.</title>
        <authorList>
            <person name="Liu C."/>
            <person name="Liu B."/>
            <person name="Ren Y."/>
            <person name="Zhang Y."/>
            <person name="Wang H."/>
            <person name="Li S."/>
            <person name="Jiang F."/>
            <person name="Yin L."/>
            <person name="Zhang G."/>
            <person name="Qian W."/>
            <person name="Fan W."/>
        </authorList>
    </citation>
    <scope>NUCLEOTIDE SEQUENCE [LARGE SCALE GENOMIC DNA]</scope>
    <source>
        <strain evidence="6">SZHN2017</strain>
        <tissue evidence="6">Muscle</tissue>
    </source>
</reference>
<dbReference type="Pfam" id="PF00335">
    <property type="entry name" value="Tetraspanin"/>
    <property type="match status" value="1"/>
</dbReference>
<sequence>MLLCKIETGCGDSRHGSRRVHTHGPQGDAHLTFLRVVNNDVGMLQTAAIIIITSGFLVFGLGVVGCCGACKQTKCLLALYVGAVALALVLTLAATSVALAYRTVVAEELLAKLRDSLITRYQGYITSDDQFSRAMDFAQVEFQCCGVNSWQDYNLTTNWTVRSSAVVPLTCCILDRDAYRKENFYVLQDMACARSPNSTNSNIDTKVVEGEWRNVRHAVRLTAVASLTPPPGHVDLMVWDMTVTRLRVLGSMWSYAQGSTNMCVQPNKEKYKLAYRLLSTSDKQCSSERQMKPKNQSCSTTSSANMQMILMTLRRFVRANPTDLTSSTCSYFQTVYDCTKEHRQVCSGNTDPLATVQTMKEIPLTTLSQSTIATTLTWRMSENFVNCSSMYSIQESQKECFRRENFTVEVPGVDARQTKRLLNDASPLDADNLQNACRTPRGYDGALECATEVTQKCLPLLASYIPTAKSTKMMYKELCSNISVIDFECLNSASSHLLQLAIQSKGLITDAVARPLLSQ</sequence>
<evidence type="ECO:0000256" key="4">
    <source>
        <dbReference type="ARBA" id="ARBA00023136"/>
    </source>
</evidence>
<dbReference type="PANTHER" id="PTHR19282:SF544">
    <property type="entry name" value="TETRASPANIN"/>
    <property type="match status" value="1"/>
</dbReference>
<evidence type="ECO:0000313" key="7">
    <source>
        <dbReference type="Proteomes" id="UP000245119"/>
    </source>
</evidence>
<dbReference type="Gene3D" id="1.10.1450.10">
    <property type="entry name" value="Tetraspanin"/>
    <property type="match status" value="1"/>
</dbReference>
<keyword evidence="2 5" id="KW-0812">Transmembrane</keyword>
<dbReference type="InterPro" id="IPR018499">
    <property type="entry name" value="Tetraspanin/Peripherin"/>
</dbReference>
<dbReference type="CDD" id="cd03127">
    <property type="entry name" value="tetraspanin_LEL"/>
    <property type="match status" value="1"/>
</dbReference>
<feature type="transmembrane region" description="Helical" evidence="5">
    <location>
        <begin position="47"/>
        <end position="70"/>
    </location>
</feature>
<name>A0A2T7PGK0_POMCA</name>
<evidence type="ECO:0000313" key="6">
    <source>
        <dbReference type="EMBL" id="PVD32543.1"/>
    </source>
</evidence>
<dbReference type="AlphaFoldDB" id="A0A2T7PGK0"/>
<comment type="caution">
    <text evidence="6">The sequence shown here is derived from an EMBL/GenBank/DDBJ whole genome shotgun (WGS) entry which is preliminary data.</text>
</comment>
<feature type="transmembrane region" description="Helical" evidence="5">
    <location>
        <begin position="77"/>
        <end position="101"/>
    </location>
</feature>
<dbReference type="InterPro" id="IPR008952">
    <property type="entry name" value="Tetraspanin_EC2_sf"/>
</dbReference>
<keyword evidence="4 5" id="KW-0472">Membrane</keyword>
<organism evidence="6 7">
    <name type="scientific">Pomacea canaliculata</name>
    <name type="common">Golden apple snail</name>
    <dbReference type="NCBI Taxonomy" id="400727"/>
    <lineage>
        <taxon>Eukaryota</taxon>
        <taxon>Metazoa</taxon>
        <taxon>Spiralia</taxon>
        <taxon>Lophotrochozoa</taxon>
        <taxon>Mollusca</taxon>
        <taxon>Gastropoda</taxon>
        <taxon>Caenogastropoda</taxon>
        <taxon>Architaenioglossa</taxon>
        <taxon>Ampullarioidea</taxon>
        <taxon>Ampullariidae</taxon>
        <taxon>Pomacea</taxon>
    </lineage>
</organism>
<dbReference type="OrthoDB" id="6254918at2759"/>
<dbReference type="EMBL" id="PZQS01000004">
    <property type="protein sequence ID" value="PVD32543.1"/>
    <property type="molecule type" value="Genomic_DNA"/>
</dbReference>
<evidence type="ECO:0000256" key="5">
    <source>
        <dbReference type="SAM" id="Phobius"/>
    </source>
</evidence>
<dbReference type="PRINTS" id="PR00259">
    <property type="entry name" value="TMFOUR"/>
</dbReference>
<evidence type="ECO:0000256" key="1">
    <source>
        <dbReference type="ARBA" id="ARBA00004141"/>
    </source>
</evidence>
<keyword evidence="3 5" id="KW-1133">Transmembrane helix</keyword>
<protein>
    <submittedName>
        <fullName evidence="6">Uncharacterized protein</fullName>
    </submittedName>
</protein>
<keyword evidence="7" id="KW-1185">Reference proteome</keyword>
<gene>
    <name evidence="6" type="ORF">C0Q70_07983</name>
</gene>
<comment type="subcellular location">
    <subcellularLocation>
        <location evidence="1">Membrane</location>
        <topology evidence="1">Multi-pass membrane protein</topology>
    </subcellularLocation>
</comment>
<dbReference type="PANTHER" id="PTHR19282">
    <property type="entry name" value="TETRASPANIN"/>
    <property type="match status" value="1"/>
</dbReference>